<evidence type="ECO:0000256" key="2">
    <source>
        <dbReference type="ARBA" id="ARBA00007399"/>
    </source>
</evidence>
<dbReference type="InterPro" id="IPR001829">
    <property type="entry name" value="Pili_assmbl_chaperone_bac"/>
</dbReference>
<dbReference type="InterPro" id="IPR013783">
    <property type="entry name" value="Ig-like_fold"/>
</dbReference>
<dbReference type="RefSeq" id="WP_102601512.1">
    <property type="nucleotide sequence ID" value="NZ_JADVIG010000001.1"/>
</dbReference>
<evidence type="ECO:0000256" key="7">
    <source>
        <dbReference type="RuleBase" id="RU003918"/>
    </source>
</evidence>
<dbReference type="SUPFAM" id="SSF49354">
    <property type="entry name" value="PapD-like"/>
    <property type="match status" value="1"/>
</dbReference>
<protein>
    <submittedName>
        <fullName evidence="11">Molecular chaperone</fullName>
    </submittedName>
</protein>
<dbReference type="InterPro" id="IPR018046">
    <property type="entry name" value="Pili_assmbl_chaperone_CS"/>
</dbReference>
<feature type="signal peptide" evidence="8">
    <location>
        <begin position="1"/>
        <end position="23"/>
    </location>
</feature>
<dbReference type="InterPro" id="IPR016148">
    <property type="entry name" value="Pili_assmbl_chaperone_C"/>
</dbReference>
<feature type="chain" id="PRO_5034416916" evidence="8">
    <location>
        <begin position="24"/>
        <end position="230"/>
    </location>
</feature>
<evidence type="ECO:0000259" key="9">
    <source>
        <dbReference type="Pfam" id="PF00345"/>
    </source>
</evidence>
<keyword evidence="6 7" id="KW-0143">Chaperone</keyword>
<dbReference type="InterPro" id="IPR050643">
    <property type="entry name" value="Periplasmic_pilus_chap"/>
</dbReference>
<evidence type="ECO:0000256" key="3">
    <source>
        <dbReference type="ARBA" id="ARBA00022558"/>
    </source>
</evidence>
<dbReference type="SUPFAM" id="SSF49584">
    <property type="entry name" value="Periplasmic chaperone C-domain"/>
    <property type="match status" value="1"/>
</dbReference>
<reference evidence="11" key="1">
    <citation type="submission" date="2019-07" db="EMBL/GenBank/DDBJ databases">
        <title>KPC-2 carbapenem resistent Enterobacterales isolates from Germany.</title>
        <authorList>
            <person name="Yao Y."/>
            <person name="Falgenhauer L."/>
            <person name="Imirzalioglu C."/>
            <person name="Chakraborty T."/>
        </authorList>
    </citation>
    <scope>NUCLEOTIDE SEQUENCE</scope>
    <source>
        <strain evidence="11">CA13304</strain>
    </source>
</reference>
<dbReference type="Gene3D" id="2.60.40.10">
    <property type="entry name" value="Immunoglobulins"/>
    <property type="match status" value="2"/>
</dbReference>
<organism evidence="11 12">
    <name type="scientific">Citrobacter amalonaticus</name>
    <dbReference type="NCBI Taxonomy" id="35703"/>
    <lineage>
        <taxon>Bacteria</taxon>
        <taxon>Pseudomonadati</taxon>
        <taxon>Pseudomonadota</taxon>
        <taxon>Gammaproteobacteria</taxon>
        <taxon>Enterobacterales</taxon>
        <taxon>Enterobacteriaceae</taxon>
        <taxon>Citrobacter</taxon>
    </lineage>
</organism>
<keyword evidence="4 8" id="KW-0732">Signal</keyword>
<dbReference type="EMBL" id="VKME01000022">
    <property type="protein sequence ID" value="MBE0130374.1"/>
    <property type="molecule type" value="Genomic_DNA"/>
</dbReference>
<gene>
    <name evidence="11" type="ORF">FOT72_20505</name>
</gene>
<evidence type="ECO:0000256" key="6">
    <source>
        <dbReference type="ARBA" id="ARBA00023186"/>
    </source>
</evidence>
<dbReference type="InterPro" id="IPR008962">
    <property type="entry name" value="PapD-like_sf"/>
</dbReference>
<dbReference type="PROSITE" id="PS00635">
    <property type="entry name" value="PILI_CHAPERONE"/>
    <property type="match status" value="1"/>
</dbReference>
<dbReference type="Pfam" id="PF02753">
    <property type="entry name" value="PapD_C"/>
    <property type="match status" value="1"/>
</dbReference>
<evidence type="ECO:0000256" key="5">
    <source>
        <dbReference type="ARBA" id="ARBA00022764"/>
    </source>
</evidence>
<dbReference type="Pfam" id="PF00345">
    <property type="entry name" value="PapD_N"/>
    <property type="match status" value="1"/>
</dbReference>
<comment type="subcellular location">
    <subcellularLocation>
        <location evidence="1 7">Periplasm</location>
    </subcellularLocation>
</comment>
<dbReference type="PRINTS" id="PR00969">
    <property type="entry name" value="CHAPERONPILI"/>
</dbReference>
<evidence type="ECO:0000259" key="10">
    <source>
        <dbReference type="Pfam" id="PF02753"/>
    </source>
</evidence>
<comment type="similarity">
    <text evidence="2 7">Belongs to the periplasmic pilus chaperone family.</text>
</comment>
<dbReference type="PANTHER" id="PTHR30251:SF11">
    <property type="entry name" value="CHAPERONE PROTEIN FIMC-RELATED"/>
    <property type="match status" value="1"/>
</dbReference>
<evidence type="ECO:0000313" key="12">
    <source>
        <dbReference type="Proteomes" id="UP000656723"/>
    </source>
</evidence>
<dbReference type="PANTHER" id="PTHR30251">
    <property type="entry name" value="PILUS ASSEMBLY CHAPERONE"/>
    <property type="match status" value="1"/>
</dbReference>
<sequence length="230" mass="25581">MRKLLQLLIVVFVFSGGISAAHAGGVQIGRTRVIYNANDKEEALPIINKGADTPWLVQSWVDTGDGKTRGPFIITPPLFRLDPQKEQSLRIIWSGVPLPENRESLFYINVRTIPASDKANKDSNMLRLIYKTRLKLFFRPQGLKGTPTEACRNLTFTRDGKTLRVNNNSNYYIVFDSLFMANTAIPGADTVSPASTVALHLPANTASQTVTWRCISDYGNASEKFSFSLK</sequence>
<dbReference type="Proteomes" id="UP000656723">
    <property type="component" value="Unassembled WGS sequence"/>
</dbReference>
<dbReference type="AlphaFoldDB" id="A0A8I0MNZ2"/>
<feature type="domain" description="Pili assembly chaperone N-terminal" evidence="9">
    <location>
        <begin position="25"/>
        <end position="144"/>
    </location>
</feature>
<dbReference type="InterPro" id="IPR036316">
    <property type="entry name" value="Pili_assmbl_chap_C_dom_sf"/>
</dbReference>
<comment type="caution">
    <text evidence="11">The sequence shown here is derived from an EMBL/GenBank/DDBJ whole genome shotgun (WGS) entry which is preliminary data.</text>
</comment>
<evidence type="ECO:0000256" key="4">
    <source>
        <dbReference type="ARBA" id="ARBA00022729"/>
    </source>
</evidence>
<dbReference type="GO" id="GO:0030288">
    <property type="term" value="C:outer membrane-bounded periplasmic space"/>
    <property type="evidence" value="ECO:0007669"/>
    <property type="project" value="InterPro"/>
</dbReference>
<evidence type="ECO:0000256" key="1">
    <source>
        <dbReference type="ARBA" id="ARBA00004418"/>
    </source>
</evidence>
<dbReference type="FunFam" id="2.60.40.10:FF:000458">
    <property type="entry name" value="Molecular chaperone FimC"/>
    <property type="match status" value="1"/>
</dbReference>
<evidence type="ECO:0000313" key="11">
    <source>
        <dbReference type="EMBL" id="MBE0130374.1"/>
    </source>
</evidence>
<feature type="domain" description="Pili assembly chaperone C-terminal" evidence="10">
    <location>
        <begin position="165"/>
        <end position="222"/>
    </location>
</feature>
<accession>A0A8I0MNZ2</accession>
<proteinExistence type="inferred from homology"/>
<evidence type="ECO:0000256" key="8">
    <source>
        <dbReference type="SAM" id="SignalP"/>
    </source>
</evidence>
<dbReference type="GO" id="GO:0071555">
    <property type="term" value="P:cell wall organization"/>
    <property type="evidence" value="ECO:0007669"/>
    <property type="project" value="InterPro"/>
</dbReference>
<keyword evidence="3" id="KW-1029">Fimbrium biogenesis</keyword>
<dbReference type="InterPro" id="IPR016147">
    <property type="entry name" value="Pili_assmbl_chaperone_N"/>
</dbReference>
<name>A0A8I0MNZ2_CITAM</name>
<keyword evidence="5" id="KW-0574">Periplasm</keyword>